<organism evidence="4 5">
    <name type="scientific">Penicillium capsulatum</name>
    <dbReference type="NCBI Taxonomy" id="69766"/>
    <lineage>
        <taxon>Eukaryota</taxon>
        <taxon>Fungi</taxon>
        <taxon>Dikarya</taxon>
        <taxon>Ascomycota</taxon>
        <taxon>Pezizomycotina</taxon>
        <taxon>Eurotiomycetes</taxon>
        <taxon>Eurotiomycetidae</taxon>
        <taxon>Eurotiales</taxon>
        <taxon>Aspergillaceae</taxon>
        <taxon>Penicillium</taxon>
    </lineage>
</organism>
<dbReference type="Proteomes" id="UP001146351">
    <property type="component" value="Unassembled WGS sequence"/>
</dbReference>
<reference evidence="4" key="1">
    <citation type="submission" date="2022-11" db="EMBL/GenBank/DDBJ databases">
        <authorList>
            <person name="Petersen C."/>
        </authorList>
    </citation>
    <scope>NUCLEOTIDE SEQUENCE</scope>
    <source>
        <strain evidence="4">IBT 21917</strain>
    </source>
</reference>
<comment type="caution">
    <text evidence="4">The sequence shown here is derived from an EMBL/GenBank/DDBJ whole genome shotgun (WGS) entry which is preliminary data.</text>
</comment>
<feature type="compositionally biased region" description="Polar residues" evidence="3">
    <location>
        <begin position="81"/>
        <end position="98"/>
    </location>
</feature>
<feature type="compositionally biased region" description="Low complexity" evidence="3">
    <location>
        <begin position="42"/>
        <end position="52"/>
    </location>
</feature>
<sequence>MFSRSVLRGLASDLRLTAPTSISATPLPQRACLHQTALLRTSQQSQPQSSSPNPDAPLSATPRAQSSQPEPQNGFKAPSFDPTTNSTHADTAANTITPRTRKDIPIEKQPIAPHFDSPLEVTKSLLERLPHLAGQLPHYVVAELHARPYLLTEGDHLRLPFLMPNVKPGDILRFNRASAIGSRDFTLKGSPHVDERLFECRVRVTGTEAEPLRIKEKTKRRQRHTKQARSKHRYTIMRVMQVRIKSPEELLKEGVEVVEDTEDLPNIEARS</sequence>
<gene>
    <name evidence="4" type="ORF">N7492_006618</name>
</gene>
<dbReference type="GO" id="GO:0005762">
    <property type="term" value="C:mitochondrial large ribosomal subunit"/>
    <property type="evidence" value="ECO:0007669"/>
    <property type="project" value="TreeGrafter"/>
</dbReference>
<feature type="compositionally biased region" description="Polar residues" evidence="3">
    <location>
        <begin position="62"/>
        <end position="71"/>
    </location>
</feature>
<evidence type="ECO:0000256" key="2">
    <source>
        <dbReference type="ARBA" id="ARBA00044129"/>
    </source>
</evidence>
<name>A0A9W9I0T3_9EURO</name>
<reference evidence="4" key="2">
    <citation type="journal article" date="2023" name="IMA Fungus">
        <title>Comparative genomic study of the Penicillium genus elucidates a diverse pangenome and 15 lateral gene transfer events.</title>
        <authorList>
            <person name="Petersen C."/>
            <person name="Sorensen T."/>
            <person name="Nielsen M.R."/>
            <person name="Sondergaard T.E."/>
            <person name="Sorensen J.L."/>
            <person name="Fitzpatrick D.A."/>
            <person name="Frisvad J.C."/>
            <person name="Nielsen K.L."/>
        </authorList>
    </citation>
    <scope>NUCLEOTIDE SEQUENCE</scope>
    <source>
        <strain evidence="4">IBT 21917</strain>
    </source>
</reference>
<dbReference type="AlphaFoldDB" id="A0A9W9I0T3"/>
<dbReference type="OrthoDB" id="5994at2759"/>
<dbReference type="Pfam" id="PF00829">
    <property type="entry name" value="Ribosomal_L21p"/>
    <property type="match status" value="1"/>
</dbReference>
<evidence type="ECO:0000313" key="5">
    <source>
        <dbReference type="Proteomes" id="UP001146351"/>
    </source>
</evidence>
<accession>A0A9W9I0T3</accession>
<evidence type="ECO:0000313" key="4">
    <source>
        <dbReference type="EMBL" id="KAJ5161226.1"/>
    </source>
</evidence>
<dbReference type="InterPro" id="IPR036164">
    <property type="entry name" value="bL21-like_sf"/>
</dbReference>
<dbReference type="PANTHER" id="PTHR21349:SF0">
    <property type="entry name" value="LARGE RIBOSOMAL SUBUNIT PROTEIN BL21M"/>
    <property type="match status" value="1"/>
</dbReference>
<dbReference type="SUPFAM" id="SSF141091">
    <property type="entry name" value="L21p-like"/>
    <property type="match status" value="1"/>
</dbReference>
<proteinExistence type="inferred from homology"/>
<keyword evidence="5" id="KW-1185">Reference proteome</keyword>
<evidence type="ECO:0000256" key="1">
    <source>
        <dbReference type="ARBA" id="ARBA00008563"/>
    </source>
</evidence>
<dbReference type="GO" id="GO:0003735">
    <property type="term" value="F:structural constituent of ribosome"/>
    <property type="evidence" value="ECO:0007669"/>
    <property type="project" value="TreeGrafter"/>
</dbReference>
<dbReference type="EMBL" id="JAPQKO010000005">
    <property type="protein sequence ID" value="KAJ5161226.1"/>
    <property type="molecule type" value="Genomic_DNA"/>
</dbReference>
<comment type="similarity">
    <text evidence="1">Belongs to the bacterial ribosomal protein bL21 family.</text>
</comment>
<dbReference type="InterPro" id="IPR028909">
    <property type="entry name" value="bL21-like"/>
</dbReference>
<evidence type="ECO:0000256" key="3">
    <source>
        <dbReference type="SAM" id="MobiDB-lite"/>
    </source>
</evidence>
<dbReference type="PANTHER" id="PTHR21349">
    <property type="entry name" value="50S RIBOSOMAL PROTEIN L21"/>
    <property type="match status" value="1"/>
</dbReference>
<feature type="region of interest" description="Disordered" evidence="3">
    <location>
        <begin position="40"/>
        <end position="110"/>
    </location>
</feature>
<protein>
    <recommendedName>
        <fullName evidence="2">Large ribosomal subunit protein bL21m</fullName>
    </recommendedName>
</protein>